<feature type="region of interest" description="Disordered" evidence="1">
    <location>
        <begin position="241"/>
        <end position="270"/>
    </location>
</feature>
<feature type="compositionally biased region" description="Basic residues" evidence="1">
    <location>
        <begin position="665"/>
        <end position="679"/>
    </location>
</feature>
<feature type="compositionally biased region" description="Basic and acidic residues" evidence="1">
    <location>
        <begin position="1"/>
        <end position="11"/>
    </location>
</feature>
<evidence type="ECO:0000313" key="4">
    <source>
        <dbReference type="Proteomes" id="UP000507470"/>
    </source>
</evidence>
<feature type="region of interest" description="Disordered" evidence="1">
    <location>
        <begin position="620"/>
        <end position="695"/>
    </location>
</feature>
<feature type="compositionally biased region" description="Low complexity" evidence="1">
    <location>
        <begin position="459"/>
        <end position="504"/>
    </location>
</feature>
<dbReference type="SUPFAM" id="SSF63748">
    <property type="entry name" value="Tudor/PWWP/MBT"/>
    <property type="match status" value="1"/>
</dbReference>
<feature type="compositionally biased region" description="Polar residues" evidence="1">
    <location>
        <begin position="251"/>
        <end position="270"/>
    </location>
</feature>
<feature type="compositionally biased region" description="Polar residues" evidence="1">
    <location>
        <begin position="165"/>
        <end position="175"/>
    </location>
</feature>
<feature type="region of interest" description="Disordered" evidence="1">
    <location>
        <begin position="313"/>
        <end position="363"/>
    </location>
</feature>
<protein>
    <submittedName>
        <fullName evidence="3">MTF2</fullName>
    </submittedName>
</protein>
<dbReference type="AlphaFoldDB" id="A0A6J8BJ88"/>
<dbReference type="SMART" id="SM00333">
    <property type="entry name" value="TUDOR"/>
    <property type="match status" value="1"/>
</dbReference>
<dbReference type="CDD" id="cd20385">
    <property type="entry name" value="Tudor_PCL"/>
    <property type="match status" value="1"/>
</dbReference>
<dbReference type="InterPro" id="IPR002999">
    <property type="entry name" value="Tudor"/>
</dbReference>
<sequence>MENSPGRELRNRVRQSPSSSPAAASSQRIRSPHSSPSQPGSSLLNGAFRLKTATTNRSDVEAGGQSNPTVINVENGSFGKHSLGTSAHNLQENQCSFHSNNIFIDSLTMDSISKTGTVQTSSLDINSNMSLFSTVSVASSYVGTSVSGLSGRRSRKQSSPKRARTASNSPVQMKSFQPPLWDEKLESTPKNARKRPRKICYVAIDDSPASSLIDLTNDCSSSEKCPVSTPLGYSPLGCSPKSSVKKGRAGNQINKASPSRAMKTSISDGTLPSQFLSPKASKLIDKSSSPKAVWKPLNVEVFKDCNRIVTCSPKAERSSPRSGRKIDSIRSRPSPLRNSPRTIGKNSPKMSMSQASPKAKRSRIISAASLESRIVNSPRRNLVRAAKESPKNYKDYSPKNLKSDHESSPKKSPQHLKSNANESERKISPVCRKLNNESPGKKMMNNSPAKKSPTSSQGKKSPISSPAKKSPNSSPAKKSPNNSPAKNSPSNSAAKNSPTSSPSKTLPNSFPAKKSPNSFIDTFVNFVVQCKTGVKKTSTEVSENENVKTSQIVKKIEEQGGEAEGNSSPQKTLVGKSDSEVLKKGTNSVSKGPTAPNVDLQKSTAICSAKNNSPFKLQAESPVKVKVEPATPSSETNDPSTSKFSFDEQLLHPNSAKLQEEKANRRIVRPRKTVGRQRKSSGGNRGRPSTGKRKKVMLSPCKFQINQEVLARWYDGLFYLGTVCKVDERGRKCYVRFEDDSEYWILFKDLQKGANEGDVSCCLCQTDVSDKP</sequence>
<feature type="region of interest" description="Disordered" evidence="1">
    <location>
        <begin position="535"/>
        <end position="599"/>
    </location>
</feature>
<feature type="compositionally biased region" description="Basic and acidic residues" evidence="1">
    <location>
        <begin position="314"/>
        <end position="330"/>
    </location>
</feature>
<dbReference type="Gene3D" id="2.30.30.140">
    <property type="match status" value="1"/>
</dbReference>
<dbReference type="EMBL" id="CACVKT020003471">
    <property type="protein sequence ID" value="CAC5383995.1"/>
    <property type="molecule type" value="Genomic_DNA"/>
</dbReference>
<dbReference type="GO" id="GO:0005634">
    <property type="term" value="C:nucleus"/>
    <property type="evidence" value="ECO:0007669"/>
    <property type="project" value="UniProtKB-SubCell"/>
</dbReference>
<evidence type="ECO:0000259" key="2">
    <source>
        <dbReference type="SMART" id="SM00333"/>
    </source>
</evidence>
<feature type="region of interest" description="Disordered" evidence="1">
    <location>
        <begin position="379"/>
        <end position="517"/>
    </location>
</feature>
<feature type="domain" description="Tudor" evidence="2">
    <location>
        <begin position="701"/>
        <end position="758"/>
    </location>
</feature>
<reference evidence="3 4" key="1">
    <citation type="submission" date="2020-06" db="EMBL/GenBank/DDBJ databases">
        <authorList>
            <person name="Li R."/>
            <person name="Bekaert M."/>
        </authorList>
    </citation>
    <scope>NUCLEOTIDE SEQUENCE [LARGE SCALE GENOMIC DNA]</scope>
    <source>
        <strain evidence="4">wild</strain>
    </source>
</reference>
<organism evidence="3 4">
    <name type="scientific">Mytilus coruscus</name>
    <name type="common">Sea mussel</name>
    <dbReference type="NCBI Taxonomy" id="42192"/>
    <lineage>
        <taxon>Eukaryota</taxon>
        <taxon>Metazoa</taxon>
        <taxon>Spiralia</taxon>
        <taxon>Lophotrochozoa</taxon>
        <taxon>Mollusca</taxon>
        <taxon>Bivalvia</taxon>
        <taxon>Autobranchia</taxon>
        <taxon>Pteriomorphia</taxon>
        <taxon>Mytilida</taxon>
        <taxon>Mytiloidea</taxon>
        <taxon>Mytilidae</taxon>
        <taxon>Mytilinae</taxon>
        <taxon>Mytilus</taxon>
    </lineage>
</organism>
<dbReference type="Proteomes" id="UP000507470">
    <property type="component" value="Unassembled WGS sequence"/>
</dbReference>
<feature type="compositionally biased region" description="Polar residues" evidence="1">
    <location>
        <begin position="344"/>
        <end position="356"/>
    </location>
</feature>
<feature type="compositionally biased region" description="Basic and acidic residues" evidence="1">
    <location>
        <begin position="385"/>
        <end position="409"/>
    </location>
</feature>
<feature type="compositionally biased region" description="Polar residues" evidence="1">
    <location>
        <begin position="631"/>
        <end position="644"/>
    </location>
</feature>
<evidence type="ECO:0000256" key="1">
    <source>
        <dbReference type="SAM" id="MobiDB-lite"/>
    </source>
</evidence>
<evidence type="ECO:0000313" key="3">
    <source>
        <dbReference type="EMBL" id="CAC5383995.1"/>
    </source>
</evidence>
<accession>A0A6J8BJ88</accession>
<gene>
    <name evidence="3" type="ORF">MCOR_19681</name>
</gene>
<feature type="compositionally biased region" description="Low complexity" evidence="1">
    <location>
        <begin position="14"/>
        <end position="42"/>
    </location>
</feature>
<feature type="compositionally biased region" description="Polar residues" evidence="1">
    <location>
        <begin position="444"/>
        <end position="458"/>
    </location>
</feature>
<name>A0A6J8BJ88_MYTCO</name>
<feature type="region of interest" description="Disordered" evidence="1">
    <location>
        <begin position="1"/>
        <end position="44"/>
    </location>
</feature>
<feature type="compositionally biased region" description="Low complexity" evidence="1">
    <location>
        <begin position="331"/>
        <end position="341"/>
    </location>
</feature>
<dbReference type="OrthoDB" id="10033786at2759"/>
<feature type="region of interest" description="Disordered" evidence="1">
    <location>
        <begin position="145"/>
        <end position="189"/>
    </location>
</feature>
<keyword evidence="4" id="KW-1185">Reference proteome</keyword>
<proteinExistence type="predicted"/>
<feature type="compositionally biased region" description="Basic residues" evidence="1">
    <location>
        <begin position="152"/>
        <end position="164"/>
    </location>
</feature>